<feature type="compositionally biased region" description="Polar residues" evidence="1">
    <location>
        <begin position="547"/>
        <end position="572"/>
    </location>
</feature>
<dbReference type="InterPro" id="IPR013897">
    <property type="entry name" value="Duc1"/>
</dbReference>
<dbReference type="EMBL" id="MU167216">
    <property type="protein sequence ID" value="KAG0150974.1"/>
    <property type="molecule type" value="Genomic_DNA"/>
</dbReference>
<feature type="compositionally biased region" description="Low complexity" evidence="1">
    <location>
        <begin position="429"/>
        <end position="440"/>
    </location>
</feature>
<dbReference type="AlphaFoldDB" id="A0A9P6NS39"/>
<feature type="region of interest" description="Disordered" evidence="1">
    <location>
        <begin position="391"/>
        <end position="599"/>
    </location>
</feature>
<dbReference type="PANTHER" id="PTHR34826">
    <property type="entry name" value="UPF0590 PROTEIN C409.17C"/>
    <property type="match status" value="1"/>
</dbReference>
<feature type="region of interest" description="Disordered" evidence="1">
    <location>
        <begin position="612"/>
        <end position="674"/>
    </location>
</feature>
<feature type="domain" description="Domain of unknown function at the cortex 1" evidence="2">
    <location>
        <begin position="4"/>
        <end position="166"/>
    </location>
</feature>
<evidence type="ECO:0000256" key="1">
    <source>
        <dbReference type="SAM" id="MobiDB-lite"/>
    </source>
</evidence>
<dbReference type="Proteomes" id="UP000886653">
    <property type="component" value="Unassembled WGS sequence"/>
</dbReference>
<protein>
    <recommendedName>
        <fullName evidence="2">Domain of unknown function at the cortex 1 domain-containing protein</fullName>
    </recommendedName>
</protein>
<feature type="compositionally biased region" description="Polar residues" evidence="1">
    <location>
        <begin position="357"/>
        <end position="366"/>
    </location>
</feature>
<feature type="compositionally biased region" description="Polar residues" evidence="1">
    <location>
        <begin position="486"/>
        <end position="516"/>
    </location>
</feature>
<evidence type="ECO:0000313" key="3">
    <source>
        <dbReference type="EMBL" id="KAG0150974.1"/>
    </source>
</evidence>
<feature type="domain" description="Domain of unknown function at the cortex 1" evidence="2">
    <location>
        <begin position="697"/>
        <end position="831"/>
    </location>
</feature>
<accession>A0A9P6NS39</accession>
<feature type="region of interest" description="Disordered" evidence="1">
    <location>
        <begin position="341"/>
        <end position="379"/>
    </location>
</feature>
<evidence type="ECO:0000313" key="4">
    <source>
        <dbReference type="Proteomes" id="UP000886653"/>
    </source>
</evidence>
<organism evidence="3 4">
    <name type="scientific">Cronartium quercuum f. sp. fusiforme G11</name>
    <dbReference type="NCBI Taxonomy" id="708437"/>
    <lineage>
        <taxon>Eukaryota</taxon>
        <taxon>Fungi</taxon>
        <taxon>Dikarya</taxon>
        <taxon>Basidiomycota</taxon>
        <taxon>Pucciniomycotina</taxon>
        <taxon>Pucciniomycetes</taxon>
        <taxon>Pucciniales</taxon>
        <taxon>Coleosporiaceae</taxon>
        <taxon>Cronartium</taxon>
    </lineage>
</organism>
<reference evidence="3" key="1">
    <citation type="submission" date="2013-11" db="EMBL/GenBank/DDBJ databases">
        <title>Genome sequence of the fusiform rust pathogen reveals effectors for host alternation and coevolution with pine.</title>
        <authorList>
            <consortium name="DOE Joint Genome Institute"/>
            <person name="Smith K."/>
            <person name="Pendleton A."/>
            <person name="Kubisiak T."/>
            <person name="Anderson C."/>
            <person name="Salamov A."/>
            <person name="Aerts A."/>
            <person name="Riley R."/>
            <person name="Clum A."/>
            <person name="Lindquist E."/>
            <person name="Ence D."/>
            <person name="Campbell M."/>
            <person name="Kronenberg Z."/>
            <person name="Feau N."/>
            <person name="Dhillon B."/>
            <person name="Hamelin R."/>
            <person name="Burleigh J."/>
            <person name="Smith J."/>
            <person name="Yandell M."/>
            <person name="Nelson C."/>
            <person name="Grigoriev I."/>
            <person name="Davis J."/>
        </authorList>
    </citation>
    <scope>NUCLEOTIDE SEQUENCE</scope>
    <source>
        <strain evidence="3">G11</strain>
    </source>
</reference>
<keyword evidence="4" id="KW-1185">Reference proteome</keyword>
<dbReference type="Pfam" id="PF08588">
    <property type="entry name" value="Duc1"/>
    <property type="match status" value="2"/>
</dbReference>
<feature type="region of interest" description="Disordered" evidence="1">
    <location>
        <begin position="242"/>
        <end position="270"/>
    </location>
</feature>
<gene>
    <name evidence="3" type="ORF">CROQUDRAFT_632458</name>
</gene>
<proteinExistence type="predicted"/>
<evidence type="ECO:0000259" key="2">
    <source>
        <dbReference type="Pfam" id="PF08588"/>
    </source>
</evidence>
<dbReference type="OrthoDB" id="2504989at2759"/>
<dbReference type="PANTHER" id="PTHR34826:SF1">
    <property type="entry name" value="UPF0590 PROTEIN C594.01"/>
    <property type="match status" value="1"/>
</dbReference>
<sequence length="833" mass="90913">MTKKLKISIGPHRHQLKVAYVNDSARPTIIDSELFVGRVLVKIRDFDGITPDGSPPIRDHVYFDGRSRRFDIQIEGRFKRRPGVPLYTGEEIHFGSDFDHLVEFPKSAFNAGMRVARWIDPNTFYDLSPISGRPFIMSPYLACMNTLCAWPSPSRMSDALVCLHQTTREEDYPSDEGEDMVPMEQVDQADVGRAAGNKKIGRHPKRYWRFIGLKGDGGRIDAFLEKNKALLAERPLVDVSQMAHSRTASHDTATHDDAEDDDDDALSCRAPSSHATYSTAIEGRPPMSSASSYRFSQRIFPRHQISFGAGMRDLYQDAETEAQEREGEARAQEVMDTVGEDDLVMCPPMPPMPPQPTSLERNQSADSSEESKKHGVKHRLRKLKTALQKLAPTGLSSSTSSSSLGAATINGSPPTHNKFTTALHHYKQPKNASPANNAKATVTRAASRTLPFTRRSRTNLPPQAESSTSTSTSTSTSPSPAKPVGRSNTLASRPVSQPPVSSNGEITSKLRSTSFDHNNKRLALGSSPVEEAQANAAEPGPSPAPPQTLSVRTFSTLSKPDSVRVSSPSTYHNSDEASSRSTTSAGPQPVSISQASSSTMRALVADDKLAVPNPAELTPSNISDTDVSSAASARTSTLLTHSPPTGGLTLSSTSSSGATSTSSLLAPATVAPNQPTKHEIERAPVLEDVEKGDLMFADMLNVPEDAFADEVGGELGPWRFRNPTTDILEDNTFVFLNKSVDVQKRRKYFSEAYGKHRKAFTYDPDVVYATSFFSPFMNFNTFDLAIGPVKMNVAKVFGDMPIRYTLRSTRVPEGSPNSEEEVFVTIAFELVDE</sequence>
<comment type="caution">
    <text evidence="3">The sequence shown here is derived from an EMBL/GenBank/DDBJ whole genome shotgun (WGS) entry which is preliminary data.</text>
</comment>
<feature type="compositionally biased region" description="Low complexity" evidence="1">
    <location>
        <begin position="623"/>
        <end position="669"/>
    </location>
</feature>
<feature type="compositionally biased region" description="Pro residues" evidence="1">
    <location>
        <begin position="347"/>
        <end position="356"/>
    </location>
</feature>
<feature type="compositionally biased region" description="Low complexity" evidence="1">
    <location>
        <begin position="393"/>
        <end position="405"/>
    </location>
</feature>
<feature type="compositionally biased region" description="Polar residues" evidence="1">
    <location>
        <begin position="409"/>
        <end position="420"/>
    </location>
</feature>
<name>A0A9P6NS39_9BASI</name>
<feature type="compositionally biased region" description="Low complexity" evidence="1">
    <location>
        <begin position="466"/>
        <end position="479"/>
    </location>
</feature>
<feature type="compositionally biased region" description="Polar residues" evidence="1">
    <location>
        <begin position="579"/>
        <end position="599"/>
    </location>
</feature>